<name>A0A6G1FFT4_9ORYZ</name>
<comment type="caution">
    <text evidence="1">The sequence shown here is derived from an EMBL/GenBank/DDBJ whole genome shotgun (WGS) entry which is preliminary data.</text>
</comment>
<protein>
    <submittedName>
        <fullName evidence="1">Uncharacterized protein</fullName>
    </submittedName>
</protein>
<reference evidence="1 2" key="1">
    <citation type="submission" date="2019-11" db="EMBL/GenBank/DDBJ databases">
        <title>Whole genome sequence of Oryza granulata.</title>
        <authorList>
            <person name="Li W."/>
        </authorList>
    </citation>
    <scope>NUCLEOTIDE SEQUENCE [LARGE SCALE GENOMIC DNA]</scope>
    <source>
        <strain evidence="2">cv. Menghai</strain>
        <tissue evidence="1">Leaf</tissue>
    </source>
</reference>
<evidence type="ECO:0000313" key="1">
    <source>
        <dbReference type="EMBL" id="KAF0935684.1"/>
    </source>
</evidence>
<dbReference type="EMBL" id="SPHZ02000001">
    <property type="protein sequence ID" value="KAF0935684.1"/>
    <property type="molecule type" value="Genomic_DNA"/>
</dbReference>
<dbReference type="AlphaFoldDB" id="A0A6G1FFT4"/>
<organism evidence="1 2">
    <name type="scientific">Oryza meyeriana var. granulata</name>
    <dbReference type="NCBI Taxonomy" id="110450"/>
    <lineage>
        <taxon>Eukaryota</taxon>
        <taxon>Viridiplantae</taxon>
        <taxon>Streptophyta</taxon>
        <taxon>Embryophyta</taxon>
        <taxon>Tracheophyta</taxon>
        <taxon>Spermatophyta</taxon>
        <taxon>Magnoliopsida</taxon>
        <taxon>Liliopsida</taxon>
        <taxon>Poales</taxon>
        <taxon>Poaceae</taxon>
        <taxon>BOP clade</taxon>
        <taxon>Oryzoideae</taxon>
        <taxon>Oryzeae</taxon>
        <taxon>Oryzinae</taxon>
        <taxon>Oryza</taxon>
        <taxon>Oryza meyeriana</taxon>
    </lineage>
</organism>
<sequence length="128" mass="14901">MEMSLTKIKDRTDLDLKNIAMTLQGLTEEDRRDLETKLEIEMREYEKKLLACYRKTENGEFRANEVDKHQEAPLPGEFRANEVDKHQEDGAQSLADKENVLECHQMTSQDIVQVKKSPYFSNPSNQII</sequence>
<keyword evidence="2" id="KW-1185">Reference proteome</keyword>
<dbReference type="Proteomes" id="UP000479710">
    <property type="component" value="Unassembled WGS sequence"/>
</dbReference>
<proteinExistence type="predicted"/>
<evidence type="ECO:0000313" key="2">
    <source>
        <dbReference type="Proteomes" id="UP000479710"/>
    </source>
</evidence>
<gene>
    <name evidence="1" type="ORF">E2562_035650</name>
</gene>
<accession>A0A6G1FFT4</accession>